<feature type="chain" id="PRO_5046657860" evidence="1">
    <location>
        <begin position="29"/>
        <end position="48"/>
    </location>
</feature>
<name>A0ABP6SI62_9ACTN</name>
<reference evidence="3" key="1">
    <citation type="journal article" date="2019" name="Int. J. Syst. Evol. Microbiol.">
        <title>The Global Catalogue of Microorganisms (GCM) 10K type strain sequencing project: providing services to taxonomists for standard genome sequencing and annotation.</title>
        <authorList>
            <consortium name="The Broad Institute Genomics Platform"/>
            <consortium name="The Broad Institute Genome Sequencing Center for Infectious Disease"/>
            <person name="Wu L."/>
            <person name="Ma J."/>
        </authorList>
    </citation>
    <scope>NUCLEOTIDE SEQUENCE [LARGE SCALE GENOMIC DNA]</scope>
    <source>
        <strain evidence="3">JCM 9651</strain>
    </source>
</reference>
<dbReference type="EMBL" id="BAAAYL010000001">
    <property type="protein sequence ID" value="GAA3377061.1"/>
    <property type="molecule type" value="Genomic_DNA"/>
</dbReference>
<evidence type="ECO:0000313" key="3">
    <source>
        <dbReference type="Proteomes" id="UP001499990"/>
    </source>
</evidence>
<keyword evidence="1" id="KW-0732">Signal</keyword>
<organism evidence="2 3">
    <name type="scientific">Streptomyces sannanensis</name>
    <dbReference type="NCBI Taxonomy" id="285536"/>
    <lineage>
        <taxon>Bacteria</taxon>
        <taxon>Bacillati</taxon>
        <taxon>Actinomycetota</taxon>
        <taxon>Actinomycetes</taxon>
        <taxon>Kitasatosporales</taxon>
        <taxon>Streptomycetaceae</taxon>
        <taxon>Streptomyces</taxon>
    </lineage>
</organism>
<comment type="caution">
    <text evidence="2">The sequence shown here is derived from an EMBL/GenBank/DDBJ whole genome shotgun (WGS) entry which is preliminary data.</text>
</comment>
<feature type="signal peptide" evidence="1">
    <location>
        <begin position="1"/>
        <end position="28"/>
    </location>
</feature>
<proteinExistence type="predicted"/>
<accession>A0ABP6SI62</accession>
<protein>
    <submittedName>
        <fullName evidence="2">Uncharacterized protein</fullName>
    </submittedName>
</protein>
<dbReference type="InterPro" id="IPR006311">
    <property type="entry name" value="TAT_signal"/>
</dbReference>
<gene>
    <name evidence="2" type="ORF">GCM10020367_51230</name>
</gene>
<keyword evidence="3" id="KW-1185">Reference proteome</keyword>
<sequence>MARSTTRSYRRRGLLAAATATVALFTLAGKNAADAVRAAFRARQITGV</sequence>
<evidence type="ECO:0000256" key="1">
    <source>
        <dbReference type="SAM" id="SignalP"/>
    </source>
</evidence>
<dbReference type="PROSITE" id="PS51318">
    <property type="entry name" value="TAT"/>
    <property type="match status" value="1"/>
</dbReference>
<dbReference type="Proteomes" id="UP001499990">
    <property type="component" value="Unassembled WGS sequence"/>
</dbReference>
<dbReference type="RefSeq" id="WP_345041772.1">
    <property type="nucleotide sequence ID" value="NZ_BAAAYL010000001.1"/>
</dbReference>
<evidence type="ECO:0000313" key="2">
    <source>
        <dbReference type="EMBL" id="GAA3377061.1"/>
    </source>
</evidence>